<name>E2C313_HARSA</name>
<gene>
    <name evidence="2" type="ORF">EAI_15309</name>
</gene>
<dbReference type="Proteomes" id="UP000008237">
    <property type="component" value="Unassembled WGS sequence"/>
</dbReference>
<protein>
    <submittedName>
        <fullName evidence="2">Uncharacterized protein</fullName>
    </submittedName>
</protein>
<organism evidence="3">
    <name type="scientific">Harpegnathos saltator</name>
    <name type="common">Jerdon's jumping ant</name>
    <dbReference type="NCBI Taxonomy" id="610380"/>
    <lineage>
        <taxon>Eukaryota</taxon>
        <taxon>Metazoa</taxon>
        <taxon>Ecdysozoa</taxon>
        <taxon>Arthropoda</taxon>
        <taxon>Hexapoda</taxon>
        <taxon>Insecta</taxon>
        <taxon>Pterygota</taxon>
        <taxon>Neoptera</taxon>
        <taxon>Endopterygota</taxon>
        <taxon>Hymenoptera</taxon>
        <taxon>Apocrita</taxon>
        <taxon>Aculeata</taxon>
        <taxon>Formicoidea</taxon>
        <taxon>Formicidae</taxon>
        <taxon>Ponerinae</taxon>
        <taxon>Ponerini</taxon>
        <taxon>Harpegnathos</taxon>
    </lineage>
</organism>
<dbReference type="InParanoid" id="E2C313"/>
<dbReference type="AlphaFoldDB" id="E2C313"/>
<keyword evidence="3" id="KW-1185">Reference proteome</keyword>
<reference evidence="2 3" key="1">
    <citation type="journal article" date="2010" name="Science">
        <title>Genomic comparison of the ants Camponotus floridanus and Harpegnathos saltator.</title>
        <authorList>
            <person name="Bonasio R."/>
            <person name="Zhang G."/>
            <person name="Ye C."/>
            <person name="Mutti N.S."/>
            <person name="Fang X."/>
            <person name="Qin N."/>
            <person name="Donahue G."/>
            <person name="Yang P."/>
            <person name="Li Q."/>
            <person name="Li C."/>
            <person name="Zhang P."/>
            <person name="Huang Z."/>
            <person name="Berger S.L."/>
            <person name="Reinberg D."/>
            <person name="Wang J."/>
            <person name="Liebig J."/>
        </authorList>
    </citation>
    <scope>NUCLEOTIDE SEQUENCE [LARGE SCALE GENOMIC DNA]</scope>
    <source>
        <strain evidence="2 3">R22 G/1</strain>
    </source>
</reference>
<evidence type="ECO:0000256" key="1">
    <source>
        <dbReference type="SAM" id="MobiDB-lite"/>
    </source>
</evidence>
<accession>E2C313</accession>
<feature type="region of interest" description="Disordered" evidence="1">
    <location>
        <begin position="1"/>
        <end position="26"/>
    </location>
</feature>
<dbReference type="EMBL" id="GL452257">
    <property type="protein sequence ID" value="EFN77670.1"/>
    <property type="molecule type" value="Genomic_DNA"/>
</dbReference>
<evidence type="ECO:0000313" key="2">
    <source>
        <dbReference type="EMBL" id="EFN77670.1"/>
    </source>
</evidence>
<evidence type="ECO:0000313" key="3">
    <source>
        <dbReference type="Proteomes" id="UP000008237"/>
    </source>
</evidence>
<sequence>MHIKSSFQTAHDLLGTSYGRPEDEKRPQDVFKTYSGRPLDICAVRVLQKSLPLTYVVKDMFPNVMQKLPSSLIVY</sequence>
<proteinExistence type="predicted"/>